<dbReference type="EMBL" id="DVLT01000068">
    <property type="protein sequence ID" value="HIU03706.1"/>
    <property type="molecule type" value="Genomic_DNA"/>
</dbReference>
<name>A0A9D1HI12_9FIRM</name>
<keyword evidence="3" id="KW-0067">ATP-binding</keyword>
<dbReference type="PANTHER" id="PTHR12835:SF5">
    <property type="entry name" value="BIOTIN--PROTEIN LIGASE"/>
    <property type="match status" value="1"/>
</dbReference>
<dbReference type="InterPro" id="IPR003142">
    <property type="entry name" value="BPL_C"/>
</dbReference>
<dbReference type="Gene3D" id="3.30.930.10">
    <property type="entry name" value="Bira Bifunctional Protein, Domain 2"/>
    <property type="match status" value="1"/>
</dbReference>
<evidence type="ECO:0000256" key="2">
    <source>
        <dbReference type="ARBA" id="ARBA00022741"/>
    </source>
</evidence>
<dbReference type="Pfam" id="PF03099">
    <property type="entry name" value="BPL_LplA_LipB"/>
    <property type="match status" value="1"/>
</dbReference>
<dbReference type="PANTHER" id="PTHR12835">
    <property type="entry name" value="BIOTIN PROTEIN LIGASE"/>
    <property type="match status" value="1"/>
</dbReference>
<dbReference type="SUPFAM" id="SSF50037">
    <property type="entry name" value="C-terminal domain of transcriptional repressors"/>
    <property type="match status" value="1"/>
</dbReference>
<accession>A0A9D1HI12</accession>
<dbReference type="InterPro" id="IPR004408">
    <property type="entry name" value="Biotin_CoA_COase_ligase"/>
</dbReference>
<keyword evidence="1 7" id="KW-0436">Ligase</keyword>
<protein>
    <recommendedName>
        <fullName evidence="5">biotin--[biotin carboxyl-carrier protein] ligase</fullName>
        <ecNumber evidence="5">6.3.4.15</ecNumber>
    </recommendedName>
</protein>
<proteinExistence type="predicted"/>
<dbReference type="Gene3D" id="2.30.30.100">
    <property type="match status" value="1"/>
</dbReference>
<dbReference type="PROSITE" id="PS51733">
    <property type="entry name" value="BPL_LPL_CATALYTIC"/>
    <property type="match status" value="1"/>
</dbReference>
<reference evidence="7" key="1">
    <citation type="submission" date="2020-10" db="EMBL/GenBank/DDBJ databases">
        <authorList>
            <person name="Gilroy R."/>
        </authorList>
    </citation>
    <scope>NUCLEOTIDE SEQUENCE</scope>
    <source>
        <strain evidence="7">CHK187-14744</strain>
    </source>
</reference>
<dbReference type="GO" id="GO:0016740">
    <property type="term" value="F:transferase activity"/>
    <property type="evidence" value="ECO:0007669"/>
    <property type="project" value="UniProtKB-ARBA"/>
</dbReference>
<organism evidence="7 8">
    <name type="scientific">Candidatus Onthocola gallistercoris</name>
    <dbReference type="NCBI Taxonomy" id="2840876"/>
    <lineage>
        <taxon>Bacteria</taxon>
        <taxon>Bacillati</taxon>
        <taxon>Bacillota</taxon>
        <taxon>Bacilli</taxon>
        <taxon>Candidatus Onthocola</taxon>
    </lineage>
</organism>
<dbReference type="GO" id="GO:0004077">
    <property type="term" value="F:biotin--[biotin carboxyl-carrier protein] ligase activity"/>
    <property type="evidence" value="ECO:0007669"/>
    <property type="project" value="UniProtKB-EC"/>
</dbReference>
<dbReference type="NCBIfam" id="TIGR00121">
    <property type="entry name" value="birA_ligase"/>
    <property type="match status" value="1"/>
</dbReference>
<keyword evidence="2" id="KW-0547">Nucleotide-binding</keyword>
<feature type="domain" description="BPL/LPL catalytic" evidence="6">
    <location>
        <begin position="9"/>
        <end position="201"/>
    </location>
</feature>
<dbReference type="GO" id="GO:0005524">
    <property type="term" value="F:ATP binding"/>
    <property type="evidence" value="ECO:0007669"/>
    <property type="project" value="UniProtKB-KW"/>
</dbReference>
<dbReference type="InterPro" id="IPR008988">
    <property type="entry name" value="Transcriptional_repressor_C"/>
</dbReference>
<dbReference type="GO" id="GO:0005737">
    <property type="term" value="C:cytoplasm"/>
    <property type="evidence" value="ECO:0007669"/>
    <property type="project" value="TreeGrafter"/>
</dbReference>
<sequence>MKIAPLSADAIKNEMNRYQDIFHFHILETVDSTNDEAKKIAARQKAEGCVILAECQTRGKGRQGRSFYSPRGTGIYMSLILDPSREQSRPALITTAAAVAVSEAIEEVTGRRTGIKWVNDVFADGKKVCGILTEGAFDGQSERLKYAVLGIGINVCPPETGFPDELSDIANYVCDTGDMQTRNRLIGKILENFWGYYKNLPEKAFYQAYKERSILMGKTVKLLTEKGEGQGTVLDIDPEFALIVRDEQGRIRRLSSGEVRVKLPANG</sequence>
<evidence type="ECO:0000313" key="8">
    <source>
        <dbReference type="Proteomes" id="UP000824164"/>
    </source>
</evidence>
<dbReference type="InterPro" id="IPR045864">
    <property type="entry name" value="aa-tRNA-synth_II/BPL/LPL"/>
</dbReference>
<evidence type="ECO:0000256" key="4">
    <source>
        <dbReference type="ARBA" id="ARBA00023267"/>
    </source>
</evidence>
<evidence type="ECO:0000313" key="7">
    <source>
        <dbReference type="EMBL" id="HIU03706.1"/>
    </source>
</evidence>
<evidence type="ECO:0000256" key="1">
    <source>
        <dbReference type="ARBA" id="ARBA00022598"/>
    </source>
</evidence>
<gene>
    <name evidence="7" type="ORF">IAB63_10685</name>
</gene>
<dbReference type="EC" id="6.3.4.15" evidence="5"/>
<keyword evidence="4" id="KW-0092">Biotin</keyword>
<evidence type="ECO:0000256" key="3">
    <source>
        <dbReference type="ARBA" id="ARBA00022840"/>
    </source>
</evidence>
<comment type="caution">
    <text evidence="7">The sequence shown here is derived from an EMBL/GenBank/DDBJ whole genome shotgun (WGS) entry which is preliminary data.</text>
</comment>
<dbReference type="Pfam" id="PF02237">
    <property type="entry name" value="BPL_C"/>
    <property type="match status" value="1"/>
</dbReference>
<reference evidence="7" key="2">
    <citation type="journal article" date="2021" name="PeerJ">
        <title>Extensive microbial diversity within the chicken gut microbiome revealed by metagenomics and culture.</title>
        <authorList>
            <person name="Gilroy R."/>
            <person name="Ravi A."/>
            <person name="Getino M."/>
            <person name="Pursley I."/>
            <person name="Horton D.L."/>
            <person name="Alikhan N.F."/>
            <person name="Baker D."/>
            <person name="Gharbi K."/>
            <person name="Hall N."/>
            <person name="Watson M."/>
            <person name="Adriaenssens E.M."/>
            <person name="Foster-Nyarko E."/>
            <person name="Jarju S."/>
            <person name="Secka A."/>
            <person name="Antonio M."/>
            <person name="Oren A."/>
            <person name="Chaudhuri R.R."/>
            <person name="La Ragione R."/>
            <person name="Hildebrand F."/>
            <person name="Pallen M.J."/>
        </authorList>
    </citation>
    <scope>NUCLEOTIDE SEQUENCE</scope>
    <source>
        <strain evidence="7">CHK187-14744</strain>
    </source>
</reference>
<evidence type="ECO:0000256" key="5">
    <source>
        <dbReference type="ARBA" id="ARBA00024227"/>
    </source>
</evidence>
<dbReference type="SUPFAM" id="SSF55681">
    <property type="entry name" value="Class II aaRS and biotin synthetases"/>
    <property type="match status" value="1"/>
</dbReference>
<dbReference type="InterPro" id="IPR004143">
    <property type="entry name" value="BPL_LPL_catalytic"/>
</dbReference>
<dbReference type="CDD" id="cd16442">
    <property type="entry name" value="BPL"/>
    <property type="match status" value="1"/>
</dbReference>
<evidence type="ECO:0000259" key="6">
    <source>
        <dbReference type="PROSITE" id="PS51733"/>
    </source>
</evidence>
<dbReference type="GO" id="GO:0009249">
    <property type="term" value="P:protein lipoylation"/>
    <property type="evidence" value="ECO:0007669"/>
    <property type="project" value="UniProtKB-ARBA"/>
</dbReference>
<dbReference type="Proteomes" id="UP000824164">
    <property type="component" value="Unassembled WGS sequence"/>
</dbReference>
<dbReference type="AlphaFoldDB" id="A0A9D1HI12"/>